<organism evidence="8 9">
    <name type="scientific">Gemmata massiliana</name>
    <dbReference type="NCBI Taxonomy" id="1210884"/>
    <lineage>
        <taxon>Bacteria</taxon>
        <taxon>Pseudomonadati</taxon>
        <taxon>Planctomycetota</taxon>
        <taxon>Planctomycetia</taxon>
        <taxon>Gemmatales</taxon>
        <taxon>Gemmataceae</taxon>
        <taxon>Gemmata</taxon>
    </lineage>
</organism>
<dbReference type="InterPro" id="IPR001789">
    <property type="entry name" value="Sig_transdc_resp-reg_receiver"/>
</dbReference>
<keyword evidence="3" id="KW-0805">Transcription regulation</keyword>
<protein>
    <recommendedName>
        <fullName evidence="7">Response regulatory domain-containing protein</fullName>
    </recommendedName>
</protein>
<dbReference type="InterPro" id="IPR039420">
    <property type="entry name" value="WalR-like"/>
</dbReference>
<keyword evidence="2" id="KW-0902">Two-component regulatory system</keyword>
<dbReference type="InterPro" id="IPR011006">
    <property type="entry name" value="CheY-like_superfamily"/>
</dbReference>
<dbReference type="KEGG" id="gms:SOIL9_05850"/>
<keyword evidence="5" id="KW-0804">Transcription</keyword>
<name>A0A6P2DE67_9BACT</name>
<dbReference type="GO" id="GO:0032993">
    <property type="term" value="C:protein-DNA complex"/>
    <property type="evidence" value="ECO:0007669"/>
    <property type="project" value="TreeGrafter"/>
</dbReference>
<dbReference type="GO" id="GO:0005829">
    <property type="term" value="C:cytosol"/>
    <property type="evidence" value="ECO:0007669"/>
    <property type="project" value="TreeGrafter"/>
</dbReference>
<keyword evidence="9" id="KW-1185">Reference proteome</keyword>
<sequence>MNESPRPPLSVLVVEDLLDVAESVADLLTISGHAVRVASCGSDALLAALADPPDVVLLDIGLPGMDGWEVARRLRSQLNGKQPVVVAVTGLGADDDRRRSADAGIDLHLTKPADPVALTTLLARVRSLLSSPDRGLGSCK</sequence>
<keyword evidence="4" id="KW-0238">DNA-binding</keyword>
<dbReference type="Proteomes" id="UP000464178">
    <property type="component" value="Chromosome"/>
</dbReference>
<evidence type="ECO:0000256" key="2">
    <source>
        <dbReference type="ARBA" id="ARBA00023012"/>
    </source>
</evidence>
<dbReference type="RefSeq" id="WP_162671324.1">
    <property type="nucleotide sequence ID" value="NZ_LR593886.1"/>
</dbReference>
<dbReference type="PROSITE" id="PS50110">
    <property type="entry name" value="RESPONSE_REGULATORY"/>
    <property type="match status" value="1"/>
</dbReference>
<evidence type="ECO:0000256" key="5">
    <source>
        <dbReference type="ARBA" id="ARBA00023163"/>
    </source>
</evidence>
<dbReference type="AlphaFoldDB" id="A0A6P2DE67"/>
<evidence type="ECO:0000313" key="8">
    <source>
        <dbReference type="EMBL" id="VTR97702.1"/>
    </source>
</evidence>
<dbReference type="GO" id="GO:0006355">
    <property type="term" value="P:regulation of DNA-templated transcription"/>
    <property type="evidence" value="ECO:0007669"/>
    <property type="project" value="TreeGrafter"/>
</dbReference>
<reference evidence="8 9" key="1">
    <citation type="submission" date="2019-05" db="EMBL/GenBank/DDBJ databases">
        <authorList>
            <consortium name="Science for Life Laboratories"/>
        </authorList>
    </citation>
    <scope>NUCLEOTIDE SEQUENCE [LARGE SCALE GENOMIC DNA]</scope>
    <source>
        <strain evidence="8">Soil9</strain>
    </source>
</reference>
<dbReference type="GO" id="GO:0000156">
    <property type="term" value="F:phosphorelay response regulator activity"/>
    <property type="evidence" value="ECO:0007669"/>
    <property type="project" value="TreeGrafter"/>
</dbReference>
<dbReference type="Pfam" id="PF00072">
    <property type="entry name" value="Response_reg"/>
    <property type="match status" value="1"/>
</dbReference>
<dbReference type="PANTHER" id="PTHR48111:SF1">
    <property type="entry name" value="TWO-COMPONENT RESPONSE REGULATOR ORR33"/>
    <property type="match status" value="1"/>
</dbReference>
<evidence type="ECO:0000256" key="1">
    <source>
        <dbReference type="ARBA" id="ARBA00022553"/>
    </source>
</evidence>
<proteinExistence type="predicted"/>
<keyword evidence="1 6" id="KW-0597">Phosphoprotein</keyword>
<dbReference type="SMART" id="SM00448">
    <property type="entry name" value="REC"/>
    <property type="match status" value="1"/>
</dbReference>
<dbReference type="Gene3D" id="3.40.50.2300">
    <property type="match status" value="1"/>
</dbReference>
<evidence type="ECO:0000256" key="3">
    <source>
        <dbReference type="ARBA" id="ARBA00023015"/>
    </source>
</evidence>
<evidence type="ECO:0000313" key="9">
    <source>
        <dbReference type="Proteomes" id="UP000464178"/>
    </source>
</evidence>
<gene>
    <name evidence="8" type="ORF">SOIL9_05850</name>
</gene>
<accession>A0A6P2DE67</accession>
<evidence type="ECO:0000259" key="7">
    <source>
        <dbReference type="PROSITE" id="PS50110"/>
    </source>
</evidence>
<dbReference type="GO" id="GO:0000976">
    <property type="term" value="F:transcription cis-regulatory region binding"/>
    <property type="evidence" value="ECO:0007669"/>
    <property type="project" value="TreeGrafter"/>
</dbReference>
<feature type="modified residue" description="4-aspartylphosphate" evidence="6">
    <location>
        <position position="59"/>
    </location>
</feature>
<dbReference type="PANTHER" id="PTHR48111">
    <property type="entry name" value="REGULATOR OF RPOS"/>
    <property type="match status" value="1"/>
</dbReference>
<dbReference type="SUPFAM" id="SSF52172">
    <property type="entry name" value="CheY-like"/>
    <property type="match status" value="1"/>
</dbReference>
<feature type="domain" description="Response regulatory" evidence="7">
    <location>
        <begin position="10"/>
        <end position="126"/>
    </location>
</feature>
<dbReference type="EMBL" id="LR593886">
    <property type="protein sequence ID" value="VTR97702.1"/>
    <property type="molecule type" value="Genomic_DNA"/>
</dbReference>
<evidence type="ECO:0000256" key="4">
    <source>
        <dbReference type="ARBA" id="ARBA00023125"/>
    </source>
</evidence>
<evidence type="ECO:0000256" key="6">
    <source>
        <dbReference type="PROSITE-ProRule" id="PRU00169"/>
    </source>
</evidence>